<protein>
    <submittedName>
        <fullName evidence="1">Uncharacterized protein</fullName>
    </submittedName>
</protein>
<dbReference type="Proteomes" id="UP000176101">
    <property type="component" value="Unassembled WGS sequence"/>
</dbReference>
<reference evidence="1 2" key="1">
    <citation type="journal article" date="2016" name="Front. Microbiol.">
        <title>Comparative Genomics Analysis of Streptomyces Species Reveals Their Adaptation to the Marine Environment and Their Diversity at the Genomic Level.</title>
        <authorList>
            <person name="Tian X."/>
            <person name="Zhang Z."/>
            <person name="Yang T."/>
            <person name="Chen M."/>
            <person name="Li J."/>
            <person name="Chen F."/>
            <person name="Yang J."/>
            <person name="Li W."/>
            <person name="Zhang B."/>
            <person name="Zhang Z."/>
            <person name="Wu J."/>
            <person name="Zhang C."/>
            <person name="Long L."/>
            <person name="Xiao J."/>
        </authorList>
    </citation>
    <scope>NUCLEOTIDE SEQUENCE [LARGE SCALE GENOMIC DNA]</scope>
    <source>
        <strain evidence="1 2">SCSIO 02100</strain>
    </source>
</reference>
<dbReference type="STRING" id="1075402.AN216_00360"/>
<comment type="caution">
    <text evidence="1">The sequence shown here is derived from an EMBL/GenBank/DDBJ whole genome shotgun (WGS) entry which is preliminary data.</text>
</comment>
<evidence type="ECO:0000313" key="2">
    <source>
        <dbReference type="Proteomes" id="UP000176101"/>
    </source>
</evidence>
<gene>
    <name evidence="1" type="ORF">AN216_00360</name>
</gene>
<accession>A0A1E7KQT1</accession>
<dbReference type="OrthoDB" id="9960190at2"/>
<evidence type="ECO:0000313" key="1">
    <source>
        <dbReference type="EMBL" id="OEV06277.1"/>
    </source>
</evidence>
<keyword evidence="2" id="KW-1185">Reference proteome</keyword>
<dbReference type="EMBL" id="LJGU01000072">
    <property type="protein sequence ID" value="OEV06277.1"/>
    <property type="molecule type" value="Genomic_DNA"/>
</dbReference>
<dbReference type="AlphaFoldDB" id="A0A1E7KQT1"/>
<name>A0A1E7KQT1_9ACTN</name>
<sequence length="193" mass="21012">MGLLNPINPLGEMGVDMLVCGTPCSRRPDPGALRTEGRPPVTVIVDRDDDVRFTRTALAAHAPAAGRVVVHLTVAAGDRLLWHDILQALDDGRRRRPRSSRATREEQERVRTALRRAVGSLQVTVRRAHRIGPALWADLIHLHRTTTVDVVLVHHAELPDALVHLLSHSDHHVIDTFAGAAALHPPAAAPADS</sequence>
<proteinExistence type="predicted"/>
<organism evidence="1 2">
    <name type="scientific">Streptomyces oceani</name>
    <dbReference type="NCBI Taxonomy" id="1075402"/>
    <lineage>
        <taxon>Bacteria</taxon>
        <taxon>Bacillati</taxon>
        <taxon>Actinomycetota</taxon>
        <taxon>Actinomycetes</taxon>
        <taxon>Kitasatosporales</taxon>
        <taxon>Streptomycetaceae</taxon>
        <taxon>Streptomyces</taxon>
    </lineage>
</organism>